<reference evidence="1 2" key="1">
    <citation type="journal article" date="2020" name="BMC Genomics">
        <title>Intraspecific diversification of the crop wild relative Brassica cretica Lam. using demographic model selection.</title>
        <authorList>
            <person name="Kioukis A."/>
            <person name="Michalopoulou V.A."/>
            <person name="Briers L."/>
            <person name="Pirintsos S."/>
            <person name="Studholme D.J."/>
            <person name="Pavlidis P."/>
            <person name="Sarris P.F."/>
        </authorList>
    </citation>
    <scope>NUCLEOTIDE SEQUENCE [LARGE SCALE GENOMIC DNA]</scope>
    <source>
        <strain evidence="2">cv. PFS-1207/04</strain>
    </source>
</reference>
<dbReference type="Proteomes" id="UP000266723">
    <property type="component" value="Unassembled WGS sequence"/>
</dbReference>
<proteinExistence type="predicted"/>
<evidence type="ECO:0000313" key="2">
    <source>
        <dbReference type="Proteomes" id="UP000266723"/>
    </source>
</evidence>
<dbReference type="EMBL" id="QGKV02000297">
    <property type="protein sequence ID" value="KAF3605014.1"/>
    <property type="molecule type" value="Genomic_DNA"/>
</dbReference>
<protein>
    <submittedName>
        <fullName evidence="1">Uncharacterized protein</fullName>
    </submittedName>
</protein>
<sequence>MYPNCLSGSLRPRHLCRKPSLPPPSDLALHGRIVVGPERFRSGSGPVRLEVLLSPCGGSGGALTRRLPSKIRCSVIGRRLVLILKARAGVDGSTFRDGGFSRLGSELVCVYRYWCLTMRPRDILCGGYYQKAIGDGITTGLEYASAVKSRPSGDVLLCSTEKGARSRSSSPNCSSLLLFCPLADLDLSKCNLEIIVFWSSDSVTIPESPFRND</sequence>
<keyword evidence="2" id="KW-1185">Reference proteome</keyword>
<gene>
    <name evidence="1" type="ORF">DY000_02049113</name>
</gene>
<evidence type="ECO:0000313" key="1">
    <source>
        <dbReference type="EMBL" id="KAF3605014.1"/>
    </source>
</evidence>
<accession>A0ABQ7EQB2</accession>
<comment type="caution">
    <text evidence="1">The sequence shown here is derived from an EMBL/GenBank/DDBJ whole genome shotgun (WGS) entry which is preliminary data.</text>
</comment>
<name>A0ABQ7EQB2_BRACR</name>
<organism evidence="1 2">
    <name type="scientific">Brassica cretica</name>
    <name type="common">Mustard</name>
    <dbReference type="NCBI Taxonomy" id="69181"/>
    <lineage>
        <taxon>Eukaryota</taxon>
        <taxon>Viridiplantae</taxon>
        <taxon>Streptophyta</taxon>
        <taxon>Embryophyta</taxon>
        <taxon>Tracheophyta</taxon>
        <taxon>Spermatophyta</taxon>
        <taxon>Magnoliopsida</taxon>
        <taxon>eudicotyledons</taxon>
        <taxon>Gunneridae</taxon>
        <taxon>Pentapetalae</taxon>
        <taxon>rosids</taxon>
        <taxon>malvids</taxon>
        <taxon>Brassicales</taxon>
        <taxon>Brassicaceae</taxon>
        <taxon>Brassiceae</taxon>
        <taxon>Brassica</taxon>
    </lineage>
</organism>